<evidence type="ECO:0000256" key="3">
    <source>
        <dbReference type="ARBA" id="ARBA00023274"/>
    </source>
</evidence>
<dbReference type="GO" id="GO:0032543">
    <property type="term" value="P:mitochondrial translation"/>
    <property type="evidence" value="ECO:0007669"/>
    <property type="project" value="TreeGrafter"/>
</dbReference>
<proteinExistence type="inferred from homology"/>
<dbReference type="InterPro" id="IPR000266">
    <property type="entry name" value="Ribosomal_uS17"/>
</dbReference>
<dbReference type="GO" id="GO:0003735">
    <property type="term" value="F:structural constituent of ribosome"/>
    <property type="evidence" value="ECO:0007669"/>
    <property type="project" value="InterPro"/>
</dbReference>
<accession>A0A2H8U2A3</accession>
<protein>
    <submittedName>
        <fullName evidence="4">28S ribosomal protein S17, mitochondrial</fullName>
    </submittedName>
</protein>
<keyword evidence="2 4" id="KW-0689">Ribosomal protein</keyword>
<keyword evidence="3" id="KW-0687">Ribonucleoprotein</keyword>
<dbReference type="InterPro" id="IPR039193">
    <property type="entry name" value="Ribosomal_uS17m_metazoa"/>
</dbReference>
<sequence>MSLVGAARSLLLMGRCAPSVKQNASKIVVKKLELDQNLLMYFHKDEVYYAHDPEKKCKTGDVVLIQELPEKLTTHITHQVLEVVYPLGDVTDPITNKKVAALRCGTVCYRDDLEDIDNLYGLTEKRFNYKNAPKRGWQEDKKDFSHKNSYIKYHESGEEQPYSVPR</sequence>
<comment type="similarity">
    <text evidence="1">Belongs to the universal ribosomal protein uS17 family.</text>
</comment>
<evidence type="ECO:0000256" key="2">
    <source>
        <dbReference type="ARBA" id="ARBA00022980"/>
    </source>
</evidence>
<dbReference type="PANTHER" id="PTHR24088">
    <property type="entry name" value="28S RIBOSOMAL PROTEIN S17, MITOCHONDRIAL"/>
    <property type="match status" value="1"/>
</dbReference>
<dbReference type="GO" id="GO:0005763">
    <property type="term" value="C:mitochondrial small ribosomal subunit"/>
    <property type="evidence" value="ECO:0007669"/>
    <property type="project" value="InterPro"/>
</dbReference>
<dbReference type="SUPFAM" id="SSF50249">
    <property type="entry name" value="Nucleic acid-binding proteins"/>
    <property type="match status" value="1"/>
</dbReference>
<dbReference type="OrthoDB" id="274752at2759"/>
<dbReference type="EMBL" id="GFXV01007833">
    <property type="protein sequence ID" value="MBW19638.1"/>
    <property type="molecule type" value="Transcribed_RNA"/>
</dbReference>
<dbReference type="InterPro" id="IPR012340">
    <property type="entry name" value="NA-bd_OB-fold"/>
</dbReference>
<reference evidence="4" key="1">
    <citation type="submission" date="2017-10" db="EMBL/GenBank/DDBJ databases">
        <title>Transcriptome Assembly of Sugarcane Aphid Adults.</title>
        <authorList>
            <person name="Scully E.D."/>
            <person name="Palmer N.A."/>
            <person name="Geib S.M."/>
            <person name="Sarath G."/>
            <person name="Sattler S.E."/>
        </authorList>
    </citation>
    <scope>NUCLEOTIDE SEQUENCE</scope>
    <source>
        <tissue evidence="4">Whole body</tissue>
    </source>
</reference>
<name>A0A2H8U2A3_9HEMI</name>
<evidence type="ECO:0000256" key="1">
    <source>
        <dbReference type="ARBA" id="ARBA00010254"/>
    </source>
</evidence>
<organism evidence="4">
    <name type="scientific">Melanaphis sacchari</name>
    <dbReference type="NCBI Taxonomy" id="742174"/>
    <lineage>
        <taxon>Eukaryota</taxon>
        <taxon>Metazoa</taxon>
        <taxon>Ecdysozoa</taxon>
        <taxon>Arthropoda</taxon>
        <taxon>Hexapoda</taxon>
        <taxon>Insecta</taxon>
        <taxon>Pterygota</taxon>
        <taxon>Neoptera</taxon>
        <taxon>Paraneoptera</taxon>
        <taxon>Hemiptera</taxon>
        <taxon>Sternorrhyncha</taxon>
        <taxon>Aphidomorpha</taxon>
        <taxon>Aphidoidea</taxon>
        <taxon>Aphididae</taxon>
        <taxon>Aphidini</taxon>
        <taxon>Melanaphis</taxon>
    </lineage>
</organism>
<evidence type="ECO:0000313" key="4">
    <source>
        <dbReference type="EMBL" id="MBW19638.1"/>
    </source>
</evidence>
<dbReference type="AlphaFoldDB" id="A0A2H8U2A3"/>
<dbReference type="PANTHER" id="PTHR24088:SF0">
    <property type="entry name" value="SMALL RIBOSOMAL SUBUNIT PROTEIN US17M"/>
    <property type="match status" value="1"/>
</dbReference>
<gene>
    <name evidence="4" type="primary">MRPS17_1</name>
</gene>
<dbReference type="Gene3D" id="2.40.50.140">
    <property type="entry name" value="Nucleic acid-binding proteins"/>
    <property type="match status" value="1"/>
</dbReference>
<dbReference type="Pfam" id="PF00366">
    <property type="entry name" value="Ribosomal_S17"/>
    <property type="match status" value="1"/>
</dbReference>